<comment type="caution">
    <text evidence="7">The sequence shown here is derived from an EMBL/GenBank/DDBJ whole genome shotgun (WGS) entry which is preliminary data.</text>
</comment>
<evidence type="ECO:0000256" key="2">
    <source>
        <dbReference type="ARBA" id="ARBA00022692"/>
    </source>
</evidence>
<evidence type="ECO:0008006" key="9">
    <source>
        <dbReference type="Google" id="ProtNLM"/>
    </source>
</evidence>
<dbReference type="GO" id="GO:0007009">
    <property type="term" value="P:plasma membrane organization"/>
    <property type="evidence" value="ECO:0007669"/>
    <property type="project" value="TreeGrafter"/>
</dbReference>
<keyword evidence="4" id="KW-1133">Transmembrane helix</keyword>
<keyword evidence="2" id="KW-0812">Transmembrane</keyword>
<name>A0AAE0H3T7_9CHLO</name>
<reference evidence="7 8" key="1">
    <citation type="journal article" date="2015" name="Genome Biol. Evol.">
        <title>Comparative Genomics of a Bacterivorous Green Alga Reveals Evolutionary Causalities and Consequences of Phago-Mixotrophic Mode of Nutrition.</title>
        <authorList>
            <person name="Burns J.A."/>
            <person name="Paasch A."/>
            <person name="Narechania A."/>
            <person name="Kim E."/>
        </authorList>
    </citation>
    <scope>NUCLEOTIDE SEQUENCE [LARGE SCALE GENOMIC DNA]</scope>
    <source>
        <strain evidence="7 8">PLY_AMNH</strain>
    </source>
</reference>
<dbReference type="EMBL" id="LGRX02000206">
    <property type="protein sequence ID" value="KAK3289185.1"/>
    <property type="molecule type" value="Genomic_DNA"/>
</dbReference>
<comment type="subcellular location">
    <subcellularLocation>
        <location evidence="1">Membrane</location>
    </subcellularLocation>
</comment>
<evidence type="ECO:0000256" key="4">
    <source>
        <dbReference type="ARBA" id="ARBA00022989"/>
    </source>
</evidence>
<evidence type="ECO:0000256" key="5">
    <source>
        <dbReference type="ARBA" id="ARBA00023136"/>
    </source>
</evidence>
<gene>
    <name evidence="7" type="ORF">CYMTET_3373</name>
</gene>
<organism evidence="7 8">
    <name type="scientific">Cymbomonas tetramitiformis</name>
    <dbReference type="NCBI Taxonomy" id="36881"/>
    <lineage>
        <taxon>Eukaryota</taxon>
        <taxon>Viridiplantae</taxon>
        <taxon>Chlorophyta</taxon>
        <taxon>Pyramimonadophyceae</taxon>
        <taxon>Pyramimonadales</taxon>
        <taxon>Pyramimonadaceae</taxon>
        <taxon>Cymbomonas</taxon>
    </lineage>
</organism>
<dbReference type="Proteomes" id="UP001190700">
    <property type="component" value="Unassembled WGS sequence"/>
</dbReference>
<sequence length="342" mass="36260">MVYDHNSILSDELLGYFSLPAAHAVEAGQQALERGQAATPQWHTVTLSGNPGHSPSTSDARVLASFVLLPSPSRTAAPRSPGFVDRMLEMPAMRSVLLEVNVIGLRGPLKPYAGFPISSTSVRVSLGAFDDSLQVAETGQSSSPSGASPNFFQVLKMSVKCPEQPIFCPTLRCDVIEHRIGGSAVHNIGTAFVPLARYLPWSAPSAEEDDTHAHDRLGKTTSPRVQTLPSTRSPPSSSAASSSSATGAVNGASREGGDHVENLAVCEADEMPAITSSAREEVARRASAAPSTDEIVVEIDHPEVQQHVKHAEEEPSIELTSTADDRCHGVLIPPQVTFMTLS</sequence>
<dbReference type="GO" id="GO:0016020">
    <property type="term" value="C:membrane"/>
    <property type="evidence" value="ECO:0007669"/>
    <property type="project" value="UniProtKB-SubCell"/>
</dbReference>
<feature type="region of interest" description="Disordered" evidence="6">
    <location>
        <begin position="206"/>
        <end position="257"/>
    </location>
</feature>
<dbReference type="PANTHER" id="PTHR12546">
    <property type="entry name" value="FER-1-LIKE"/>
    <property type="match status" value="1"/>
</dbReference>
<evidence type="ECO:0000256" key="6">
    <source>
        <dbReference type="SAM" id="MobiDB-lite"/>
    </source>
</evidence>
<evidence type="ECO:0000313" key="8">
    <source>
        <dbReference type="Proteomes" id="UP001190700"/>
    </source>
</evidence>
<keyword evidence="3" id="KW-0677">Repeat</keyword>
<evidence type="ECO:0000313" key="7">
    <source>
        <dbReference type="EMBL" id="KAK3289185.1"/>
    </source>
</evidence>
<evidence type="ECO:0000256" key="3">
    <source>
        <dbReference type="ARBA" id="ARBA00022737"/>
    </source>
</evidence>
<dbReference type="PANTHER" id="PTHR12546:SF33">
    <property type="entry name" value="SPERM VESICLE FUSION PROTEIN FER-1"/>
    <property type="match status" value="1"/>
</dbReference>
<dbReference type="AlphaFoldDB" id="A0AAE0H3T7"/>
<keyword evidence="8" id="KW-1185">Reference proteome</keyword>
<accession>A0AAE0H3T7</accession>
<dbReference type="InterPro" id="IPR037721">
    <property type="entry name" value="Ferlin"/>
</dbReference>
<evidence type="ECO:0000256" key="1">
    <source>
        <dbReference type="ARBA" id="ARBA00004370"/>
    </source>
</evidence>
<protein>
    <recommendedName>
        <fullName evidence="9">C2 domain-containing protein</fullName>
    </recommendedName>
</protein>
<proteinExistence type="predicted"/>
<feature type="compositionally biased region" description="Low complexity" evidence="6">
    <location>
        <begin position="227"/>
        <end position="246"/>
    </location>
</feature>
<keyword evidence="5" id="KW-0472">Membrane</keyword>